<evidence type="ECO:0000313" key="6">
    <source>
        <dbReference type="EMBL" id="MBX07457.1"/>
    </source>
</evidence>
<dbReference type="PANTHER" id="PTHR21600">
    <property type="entry name" value="MITOCHONDRIAL RNA PSEUDOURIDINE SYNTHASE"/>
    <property type="match status" value="1"/>
</dbReference>
<dbReference type="InterPro" id="IPR050188">
    <property type="entry name" value="RluA_PseudoU_synthase"/>
</dbReference>
<dbReference type="AlphaFoldDB" id="A0A2P2KP44"/>
<evidence type="ECO:0000256" key="2">
    <source>
        <dbReference type="ARBA" id="ARBA00010876"/>
    </source>
</evidence>
<evidence type="ECO:0000256" key="1">
    <source>
        <dbReference type="ARBA" id="ARBA00004173"/>
    </source>
</evidence>
<protein>
    <submittedName>
        <fullName evidence="6">Uncharacterized protein MANES_07G069900</fullName>
    </submittedName>
</protein>
<dbReference type="EMBL" id="GGEC01026973">
    <property type="protein sequence ID" value="MBX07457.1"/>
    <property type="molecule type" value="Transcribed_RNA"/>
</dbReference>
<dbReference type="Gene3D" id="3.30.2350.10">
    <property type="entry name" value="Pseudouridine synthase"/>
    <property type="match status" value="1"/>
</dbReference>
<dbReference type="PANTHER" id="PTHR21600:SF81">
    <property type="entry name" value="21S RRNA PSEUDOURIDINE(2819) SYNTHASE"/>
    <property type="match status" value="1"/>
</dbReference>
<dbReference type="GO" id="GO:0009982">
    <property type="term" value="F:pseudouridine synthase activity"/>
    <property type="evidence" value="ECO:0007669"/>
    <property type="project" value="InterPro"/>
</dbReference>
<reference evidence="6" key="1">
    <citation type="submission" date="2018-02" db="EMBL/GenBank/DDBJ databases">
        <title>Rhizophora mucronata_Transcriptome.</title>
        <authorList>
            <person name="Meera S.P."/>
            <person name="Sreeshan A."/>
            <person name="Augustine A."/>
        </authorList>
    </citation>
    <scope>NUCLEOTIDE SEQUENCE</scope>
    <source>
        <tissue evidence="6">Leaf</tissue>
    </source>
</reference>
<name>A0A2P2KP44_RHIMU</name>
<dbReference type="GO" id="GO:0005739">
    <property type="term" value="C:mitochondrion"/>
    <property type="evidence" value="ECO:0007669"/>
    <property type="project" value="UniProtKB-SubCell"/>
</dbReference>
<dbReference type="GO" id="GO:0003723">
    <property type="term" value="F:RNA binding"/>
    <property type="evidence" value="ECO:0007669"/>
    <property type="project" value="InterPro"/>
</dbReference>
<evidence type="ECO:0000256" key="3">
    <source>
        <dbReference type="ARBA" id="ARBA00023128"/>
    </source>
</evidence>
<dbReference type="CDD" id="cd02869">
    <property type="entry name" value="PseudoU_synth_RluA_like"/>
    <property type="match status" value="1"/>
</dbReference>
<accession>A0A2P2KP44</accession>
<sequence length="472" mass="53100">MLMAGLILRRGDLLHRSRRSTVLCTSGVRVPLARDATSLSVSLPPKDRNYEEGTQKKSGKWFTLPPYKHSIDGSALGKSLSANLVTTTDAAVTETTALKWVIRCCPEIPRSLLQKLFRLRQVRRQSCNLDDQEHEPRLRRVKAKDWMNVGDRIFLPYSIQELPSKKQECNYKEEEVNFMRSLVLFKDSAIIVVNKPPGMPVQGGIGIKRSLDELAAACLSYDYSERPRLVHRLDRDSSGIMVLGRTQTSTSILHSMFRLKTFAASNDDIENKQKVLRRHYWALVIGTPRHPAGMISAPLGKVVVDGGKSDRITVVGDAQNLSSQHAVTQYRVIASSQGYTWLELSPLTGRKHQLRVHCAEVLGTPIVGDYKYGWQVHRSWKCLPCSTLKSNSSEELANEKKIPFGLDFESGSICEMQPRLHLHCKQVVLPNVSKAVQCFQISADSDFSRLESIKLDAPLPAYMQRSWDMLSS</sequence>
<keyword evidence="4" id="KW-0413">Isomerase</keyword>
<keyword evidence="3" id="KW-0496">Mitochondrion</keyword>
<evidence type="ECO:0000259" key="5">
    <source>
        <dbReference type="Pfam" id="PF00849"/>
    </source>
</evidence>
<organism evidence="6">
    <name type="scientific">Rhizophora mucronata</name>
    <name type="common">Asiatic mangrove</name>
    <dbReference type="NCBI Taxonomy" id="61149"/>
    <lineage>
        <taxon>Eukaryota</taxon>
        <taxon>Viridiplantae</taxon>
        <taxon>Streptophyta</taxon>
        <taxon>Embryophyta</taxon>
        <taxon>Tracheophyta</taxon>
        <taxon>Spermatophyta</taxon>
        <taxon>Magnoliopsida</taxon>
        <taxon>eudicotyledons</taxon>
        <taxon>Gunneridae</taxon>
        <taxon>Pentapetalae</taxon>
        <taxon>rosids</taxon>
        <taxon>fabids</taxon>
        <taxon>Malpighiales</taxon>
        <taxon>Rhizophoraceae</taxon>
        <taxon>Rhizophora</taxon>
    </lineage>
</organism>
<dbReference type="SUPFAM" id="SSF55120">
    <property type="entry name" value="Pseudouridine synthase"/>
    <property type="match status" value="1"/>
</dbReference>
<proteinExistence type="inferred from homology"/>
<dbReference type="InterPro" id="IPR006145">
    <property type="entry name" value="PsdUridine_synth_RsuA/RluA"/>
</dbReference>
<evidence type="ECO:0000256" key="4">
    <source>
        <dbReference type="ARBA" id="ARBA00023235"/>
    </source>
</evidence>
<comment type="similarity">
    <text evidence="2">Belongs to the pseudouridine synthase RluA family.</text>
</comment>
<feature type="domain" description="Pseudouridine synthase RsuA/RluA-like" evidence="5">
    <location>
        <begin position="190"/>
        <end position="359"/>
    </location>
</feature>
<comment type="subcellular location">
    <subcellularLocation>
        <location evidence="1">Mitochondrion</location>
    </subcellularLocation>
</comment>
<dbReference type="InterPro" id="IPR020103">
    <property type="entry name" value="PsdUridine_synth_cat_dom_sf"/>
</dbReference>
<dbReference type="GO" id="GO:0000455">
    <property type="term" value="P:enzyme-directed rRNA pseudouridine synthesis"/>
    <property type="evidence" value="ECO:0007669"/>
    <property type="project" value="TreeGrafter"/>
</dbReference>
<dbReference type="Pfam" id="PF00849">
    <property type="entry name" value="PseudoU_synth_2"/>
    <property type="match status" value="1"/>
</dbReference>